<dbReference type="GO" id="GO:0016747">
    <property type="term" value="F:acyltransferase activity, transferring groups other than amino-acyl groups"/>
    <property type="evidence" value="ECO:0007669"/>
    <property type="project" value="InterPro"/>
</dbReference>
<dbReference type="KEGG" id="lcy:LC20004_07020"/>
<evidence type="ECO:0000313" key="2">
    <source>
        <dbReference type="Proteomes" id="UP000223559"/>
    </source>
</evidence>
<dbReference type="CDD" id="cd04301">
    <property type="entry name" value="NAT_SF"/>
    <property type="match status" value="1"/>
</dbReference>
<accession>A0A2D1KNF8</accession>
<gene>
    <name evidence="1" type="ORF">LC20004_07020</name>
</gene>
<dbReference type="Proteomes" id="UP000223559">
    <property type="component" value="Chromosome"/>
</dbReference>
<keyword evidence="1" id="KW-0808">Transferase</keyword>
<dbReference type="PANTHER" id="PTHR43072">
    <property type="entry name" value="N-ACETYLTRANSFERASE"/>
    <property type="match status" value="1"/>
</dbReference>
<dbReference type="InterPro" id="IPR016181">
    <property type="entry name" value="Acyl_CoA_acyltransferase"/>
</dbReference>
<proteinExistence type="predicted"/>
<dbReference type="EMBL" id="CP017697">
    <property type="protein sequence ID" value="ATO43674.1"/>
    <property type="molecule type" value="Genomic_DNA"/>
</dbReference>
<protein>
    <submittedName>
        <fullName evidence="1">GNAT family N-acetyltransferase</fullName>
    </submittedName>
</protein>
<reference evidence="1 2" key="1">
    <citation type="submission" date="2016-10" db="EMBL/GenBank/DDBJ databases">
        <title>The whole genome sequencing and assembly of L. cotyniformis subsp. torquens DSM 20004 strain.</title>
        <authorList>
            <person name="Park M.-K."/>
            <person name="Lee Y.-J."/>
            <person name="Yi H."/>
            <person name="Bahn Y.-S."/>
            <person name="Kim J.F."/>
            <person name="Lee D.-W."/>
        </authorList>
    </citation>
    <scope>NUCLEOTIDE SEQUENCE [LARGE SCALE GENOMIC DNA]</scope>
    <source>
        <strain evidence="1 2">DSM 20004</strain>
    </source>
</reference>
<dbReference type="OrthoDB" id="357176at2"/>
<evidence type="ECO:0000313" key="1">
    <source>
        <dbReference type="EMBL" id="ATO43674.1"/>
    </source>
</evidence>
<organism evidence="1 2">
    <name type="scientific">Loigolactobacillus coryniformis subsp. torquens DSM 20004 = KCTC 3535</name>
    <dbReference type="NCBI Taxonomy" id="1423822"/>
    <lineage>
        <taxon>Bacteria</taxon>
        <taxon>Bacillati</taxon>
        <taxon>Bacillota</taxon>
        <taxon>Bacilli</taxon>
        <taxon>Lactobacillales</taxon>
        <taxon>Lactobacillaceae</taxon>
        <taxon>Loigolactobacillus</taxon>
    </lineage>
</organism>
<dbReference type="AlphaFoldDB" id="A0A2D1KNF8"/>
<sequence>MIKVAQLNDLPALMTFYNDLIVAMAQTAFPSGWQKGVYPDENYVRTAIVHGELFVNWQDDKIVSAMVLNSVANDGYAQAAWAVADTGDNILLIHTLGVSPALQGRGIAQQMVNFAIAYGRKMHKRAIHLDALATNLPPQKLYLKCGFNYIATLSLFYADTGWTDFLLYELVLG</sequence>
<dbReference type="PROSITE" id="PS51186">
    <property type="entry name" value="GNAT"/>
    <property type="match status" value="1"/>
</dbReference>
<dbReference type="Gene3D" id="3.40.630.30">
    <property type="match status" value="1"/>
</dbReference>
<dbReference type="RefSeq" id="WP_010010086.1">
    <property type="nucleotide sequence ID" value="NZ_AEOS01000090.1"/>
</dbReference>
<dbReference type="SUPFAM" id="SSF55729">
    <property type="entry name" value="Acyl-CoA N-acyltransferases (Nat)"/>
    <property type="match status" value="1"/>
</dbReference>
<dbReference type="InterPro" id="IPR000182">
    <property type="entry name" value="GNAT_dom"/>
</dbReference>
<name>A0A2D1KNF8_9LACO</name>
<keyword evidence="2" id="KW-1185">Reference proteome</keyword>
<dbReference type="Pfam" id="PF00583">
    <property type="entry name" value="Acetyltransf_1"/>
    <property type="match status" value="1"/>
</dbReference>